<dbReference type="InterPro" id="IPR004564">
    <property type="entry name" value="OM_lipoprot_carrier_LolA-like"/>
</dbReference>
<evidence type="ECO:0000313" key="3">
    <source>
        <dbReference type="EMBL" id="KUR73562.1"/>
    </source>
</evidence>
<dbReference type="PANTHER" id="PTHR35869:SF1">
    <property type="entry name" value="OUTER-MEMBRANE LIPOPROTEIN CARRIER PROTEIN"/>
    <property type="match status" value="1"/>
</dbReference>
<dbReference type="SUPFAM" id="SSF89392">
    <property type="entry name" value="Prokaryotic lipoproteins and lipoprotein localization factors"/>
    <property type="match status" value="1"/>
</dbReference>
<dbReference type="InterPro" id="IPR029046">
    <property type="entry name" value="LolA/LolB/LppX"/>
</dbReference>
<feature type="chain" id="PRO_5007174917" evidence="2">
    <location>
        <begin position="27"/>
        <end position="223"/>
    </location>
</feature>
<reference evidence="3 4" key="1">
    <citation type="submission" date="2015-10" db="EMBL/GenBank/DDBJ databases">
        <title>Draft genome sequence of Novosphingobium fuchskuhlense DSM 25065 isolated from a surface water sample of the southwest basin of Lake Grosse Fuchskuhle.</title>
        <authorList>
            <person name="Ruckert C."/>
            <person name="Winkler A."/>
            <person name="Glaeser J."/>
            <person name="Grossart H.-P."/>
            <person name="Kalinowski J."/>
            <person name="Glaeser S."/>
        </authorList>
    </citation>
    <scope>NUCLEOTIDE SEQUENCE [LARGE SCALE GENOMIC DNA]</scope>
    <source>
        <strain evidence="3 4">FNE08-7</strain>
    </source>
</reference>
<dbReference type="Pfam" id="PF03548">
    <property type="entry name" value="LolA"/>
    <property type="match status" value="1"/>
</dbReference>
<keyword evidence="4" id="KW-1185">Reference proteome</keyword>
<name>A0A124JWQ1_9SPHN</name>
<dbReference type="CDD" id="cd16325">
    <property type="entry name" value="LolA"/>
    <property type="match status" value="1"/>
</dbReference>
<proteinExistence type="predicted"/>
<dbReference type="Gene3D" id="2.50.20.10">
    <property type="entry name" value="Lipoprotein localisation LolA/LolB/LppX"/>
    <property type="match status" value="1"/>
</dbReference>
<dbReference type="PANTHER" id="PTHR35869">
    <property type="entry name" value="OUTER-MEMBRANE LIPOPROTEIN CARRIER PROTEIN"/>
    <property type="match status" value="1"/>
</dbReference>
<dbReference type="OrthoDB" id="9800501at2"/>
<organism evidence="3 4">
    <name type="scientific">Novosphingobium fuchskuhlense</name>
    <dbReference type="NCBI Taxonomy" id="1117702"/>
    <lineage>
        <taxon>Bacteria</taxon>
        <taxon>Pseudomonadati</taxon>
        <taxon>Pseudomonadota</taxon>
        <taxon>Alphaproteobacteria</taxon>
        <taxon>Sphingomonadales</taxon>
        <taxon>Sphingomonadaceae</taxon>
        <taxon>Novosphingobium</taxon>
    </lineage>
</organism>
<keyword evidence="1 2" id="KW-0732">Signal</keyword>
<dbReference type="STRING" id="1117702.AQZ52_00900"/>
<feature type="signal peptide" evidence="2">
    <location>
        <begin position="1"/>
        <end position="26"/>
    </location>
</feature>
<dbReference type="EMBL" id="LLZS01000001">
    <property type="protein sequence ID" value="KUR73562.1"/>
    <property type="molecule type" value="Genomic_DNA"/>
</dbReference>
<dbReference type="Proteomes" id="UP000058012">
    <property type="component" value="Unassembled WGS sequence"/>
</dbReference>
<gene>
    <name evidence="3" type="ORF">AQZ52_00900</name>
</gene>
<evidence type="ECO:0000313" key="4">
    <source>
        <dbReference type="Proteomes" id="UP000058012"/>
    </source>
</evidence>
<accession>A0A124JWQ1</accession>
<sequence length="223" mass="24398">MTIMRTPARRLLAIRSALAAALFALAAPVVSASAAPEAPAPAANPQIEQAVAALRAITTLQADFAQTDRNGQRLSGVLTLQRPGKIRFQYQPGVPLLIVSDGSALTMIDYEVRQVQRWPIRNSPLGALLDPNKDVARYATLNPTGHPEVISLDVRDPRHPEYGSITMILLKKPSAPGGWELNSWVALDSQNRRTTIRLSNQRYGVALPANIFRWNDPRGIGRK</sequence>
<evidence type="ECO:0000256" key="2">
    <source>
        <dbReference type="SAM" id="SignalP"/>
    </source>
</evidence>
<evidence type="ECO:0000256" key="1">
    <source>
        <dbReference type="ARBA" id="ARBA00022729"/>
    </source>
</evidence>
<protein>
    <submittedName>
        <fullName evidence="3">Cell envelope biogenesis protein LolA</fullName>
    </submittedName>
</protein>
<comment type="caution">
    <text evidence="3">The sequence shown here is derived from an EMBL/GenBank/DDBJ whole genome shotgun (WGS) entry which is preliminary data.</text>
</comment>
<dbReference type="AlphaFoldDB" id="A0A124JWQ1"/>